<accession>A0A1D1VXW9</accession>
<comment type="caution">
    <text evidence="3">The sequence shown here is derived from an EMBL/GenBank/DDBJ whole genome shotgun (WGS) entry which is preliminary data.</text>
</comment>
<dbReference type="PROSITE" id="PS51257">
    <property type="entry name" value="PROKAR_LIPOPROTEIN"/>
    <property type="match status" value="1"/>
</dbReference>
<evidence type="ECO:0000313" key="4">
    <source>
        <dbReference type="Proteomes" id="UP000186922"/>
    </source>
</evidence>
<protein>
    <submittedName>
        <fullName evidence="3">Uncharacterized protein</fullName>
    </submittedName>
</protein>
<keyword evidence="2" id="KW-0812">Transmembrane</keyword>
<feature type="transmembrane region" description="Helical" evidence="2">
    <location>
        <begin position="75"/>
        <end position="93"/>
    </location>
</feature>
<proteinExistence type="predicted"/>
<evidence type="ECO:0000256" key="2">
    <source>
        <dbReference type="SAM" id="Phobius"/>
    </source>
</evidence>
<evidence type="ECO:0000313" key="3">
    <source>
        <dbReference type="EMBL" id="GAV06275.1"/>
    </source>
</evidence>
<gene>
    <name evidence="3" type="primary">RvY_16292-1</name>
    <name evidence="3" type="synonym">RvY_16292.1</name>
    <name evidence="3" type="ORF">RvY_16292</name>
</gene>
<dbReference type="EMBL" id="BDGG01000013">
    <property type="protein sequence ID" value="GAV06275.1"/>
    <property type="molecule type" value="Genomic_DNA"/>
</dbReference>
<dbReference type="OrthoDB" id="10542267at2759"/>
<feature type="compositionally biased region" description="Polar residues" evidence="1">
    <location>
        <begin position="278"/>
        <end position="302"/>
    </location>
</feature>
<feature type="transmembrane region" description="Helical" evidence="2">
    <location>
        <begin position="105"/>
        <end position="126"/>
    </location>
</feature>
<evidence type="ECO:0000256" key="1">
    <source>
        <dbReference type="SAM" id="MobiDB-lite"/>
    </source>
</evidence>
<sequence length="353" mass="39460">MQGKSRYWIIAACVLEILYGLAFMAIGVACSYLAVPRANTSPVKVPLTWQAGSEAGTGMDYQSDYQIRKEITGQGIWLSILYVLTGFLGVVTGQENDRVVPLLHTILALVCITWAPLMWEMLYLLVRPASTFPYSFLYEMDFITSQSHWIAYIVTICVVVAGSALYLFSAALAAYQYGLRMVDRSVALKESSPRRSHLDVEAVRASPAVTRSRQSLAMRESKSPEATRIARSSTNHSTLRHGSERGREVYDSPKTDLTMRRLRSERSSEEGLTDQPRTRSTYENLANGPQHSARSHRSSTATDLDEEEGGYRVLPSLKQNGPSPNVLKRNQEENVDHSVVLSHYYRDAQEAVV</sequence>
<keyword evidence="4" id="KW-1185">Reference proteome</keyword>
<feature type="transmembrane region" description="Helical" evidence="2">
    <location>
        <begin position="149"/>
        <end position="175"/>
    </location>
</feature>
<organism evidence="3 4">
    <name type="scientific">Ramazzottius varieornatus</name>
    <name type="common">Water bear</name>
    <name type="synonym">Tardigrade</name>
    <dbReference type="NCBI Taxonomy" id="947166"/>
    <lineage>
        <taxon>Eukaryota</taxon>
        <taxon>Metazoa</taxon>
        <taxon>Ecdysozoa</taxon>
        <taxon>Tardigrada</taxon>
        <taxon>Eutardigrada</taxon>
        <taxon>Parachela</taxon>
        <taxon>Hypsibioidea</taxon>
        <taxon>Ramazzottiidae</taxon>
        <taxon>Ramazzottius</taxon>
    </lineage>
</organism>
<dbReference type="AlphaFoldDB" id="A0A1D1VXW9"/>
<feature type="region of interest" description="Disordered" evidence="1">
    <location>
        <begin position="199"/>
        <end position="334"/>
    </location>
</feature>
<feature type="transmembrane region" description="Helical" evidence="2">
    <location>
        <begin position="7"/>
        <end position="35"/>
    </location>
</feature>
<keyword evidence="2" id="KW-1133">Transmembrane helix</keyword>
<reference evidence="3 4" key="1">
    <citation type="journal article" date="2016" name="Nat. Commun.">
        <title>Extremotolerant tardigrade genome and improved radiotolerance of human cultured cells by tardigrade-unique protein.</title>
        <authorList>
            <person name="Hashimoto T."/>
            <person name="Horikawa D.D."/>
            <person name="Saito Y."/>
            <person name="Kuwahara H."/>
            <person name="Kozuka-Hata H."/>
            <person name="Shin-I T."/>
            <person name="Minakuchi Y."/>
            <person name="Ohishi K."/>
            <person name="Motoyama A."/>
            <person name="Aizu T."/>
            <person name="Enomoto A."/>
            <person name="Kondo K."/>
            <person name="Tanaka S."/>
            <person name="Hara Y."/>
            <person name="Koshikawa S."/>
            <person name="Sagara H."/>
            <person name="Miura T."/>
            <person name="Yokobori S."/>
            <person name="Miyagawa K."/>
            <person name="Suzuki Y."/>
            <person name="Kubo T."/>
            <person name="Oyama M."/>
            <person name="Kohara Y."/>
            <person name="Fujiyama A."/>
            <person name="Arakawa K."/>
            <person name="Katayama T."/>
            <person name="Toyoda A."/>
            <person name="Kunieda T."/>
        </authorList>
    </citation>
    <scope>NUCLEOTIDE SEQUENCE [LARGE SCALE GENOMIC DNA]</scope>
    <source>
        <strain evidence="3 4">YOKOZUNA-1</strain>
    </source>
</reference>
<feature type="compositionally biased region" description="Basic and acidic residues" evidence="1">
    <location>
        <begin position="241"/>
        <end position="269"/>
    </location>
</feature>
<name>A0A1D1VXW9_RAMVA</name>
<dbReference type="Proteomes" id="UP000186922">
    <property type="component" value="Unassembled WGS sequence"/>
</dbReference>
<keyword evidence="2" id="KW-0472">Membrane</keyword>